<feature type="domain" description="Ig-like" evidence="11">
    <location>
        <begin position="16"/>
        <end position="102"/>
    </location>
</feature>
<feature type="domain" description="Fibronectin type-III" evidence="12">
    <location>
        <begin position="588"/>
        <end position="684"/>
    </location>
</feature>
<dbReference type="GO" id="GO:0070593">
    <property type="term" value="P:dendrite self-avoidance"/>
    <property type="evidence" value="ECO:0007669"/>
    <property type="project" value="TreeGrafter"/>
</dbReference>
<feature type="domain" description="Ig-like" evidence="11">
    <location>
        <begin position="1465"/>
        <end position="1553"/>
    </location>
</feature>
<feature type="compositionally biased region" description="Basic residues" evidence="9">
    <location>
        <begin position="1059"/>
        <end position="1072"/>
    </location>
</feature>
<evidence type="ECO:0000313" key="14">
    <source>
        <dbReference type="Proteomes" id="UP000310200"/>
    </source>
</evidence>
<dbReference type="SMART" id="SM00408">
    <property type="entry name" value="IGc2"/>
    <property type="match status" value="7"/>
</dbReference>
<dbReference type="InterPro" id="IPR036179">
    <property type="entry name" value="Ig-like_dom_sf"/>
</dbReference>
<feature type="domain" description="Fibronectin type-III" evidence="12">
    <location>
        <begin position="1730"/>
        <end position="1820"/>
    </location>
</feature>
<feature type="domain" description="Fibronectin type-III" evidence="12">
    <location>
        <begin position="1616"/>
        <end position="1709"/>
    </location>
</feature>
<dbReference type="Gene3D" id="2.60.40.10">
    <property type="entry name" value="Immunoglobulins"/>
    <property type="match status" value="12"/>
</dbReference>
<dbReference type="InterPro" id="IPR003961">
    <property type="entry name" value="FN3_dom"/>
</dbReference>
<dbReference type="SMART" id="SM00060">
    <property type="entry name" value="FN3"/>
    <property type="match status" value="4"/>
</dbReference>
<dbReference type="FunFam" id="2.60.40.10:FF:000830">
    <property type="entry name" value="Turtle, isoform F"/>
    <property type="match status" value="1"/>
</dbReference>
<dbReference type="InterPro" id="IPR003599">
    <property type="entry name" value="Ig_sub"/>
</dbReference>
<keyword evidence="5 10" id="KW-1133">Transmembrane helix</keyword>
<dbReference type="InterPro" id="IPR003598">
    <property type="entry name" value="Ig_sub2"/>
</dbReference>
<dbReference type="GO" id="GO:0007156">
    <property type="term" value="P:homophilic cell adhesion via plasma membrane adhesion molecules"/>
    <property type="evidence" value="ECO:0007669"/>
    <property type="project" value="TreeGrafter"/>
</dbReference>
<dbReference type="FunFam" id="2.60.40.10:FF:001453">
    <property type="entry name" value="Turtle, isoform G"/>
    <property type="match status" value="1"/>
</dbReference>
<feature type="domain" description="Ig-like" evidence="11">
    <location>
        <begin position="1370"/>
        <end position="1460"/>
    </location>
</feature>
<keyword evidence="14" id="KW-1185">Reference proteome</keyword>
<dbReference type="Pfam" id="PF13927">
    <property type="entry name" value="Ig_3"/>
    <property type="match status" value="3"/>
</dbReference>
<dbReference type="Pfam" id="PF07679">
    <property type="entry name" value="I-set"/>
    <property type="match status" value="1"/>
</dbReference>
<organism evidence="13 14">
    <name type="scientific">Temnothorax longispinosus</name>
    <dbReference type="NCBI Taxonomy" id="300112"/>
    <lineage>
        <taxon>Eukaryota</taxon>
        <taxon>Metazoa</taxon>
        <taxon>Ecdysozoa</taxon>
        <taxon>Arthropoda</taxon>
        <taxon>Hexapoda</taxon>
        <taxon>Insecta</taxon>
        <taxon>Pterygota</taxon>
        <taxon>Neoptera</taxon>
        <taxon>Endopterygota</taxon>
        <taxon>Hymenoptera</taxon>
        <taxon>Apocrita</taxon>
        <taxon>Aculeata</taxon>
        <taxon>Formicoidea</taxon>
        <taxon>Formicidae</taxon>
        <taxon>Myrmicinae</taxon>
        <taxon>Temnothorax</taxon>
    </lineage>
</organism>
<dbReference type="Pfam" id="PF13895">
    <property type="entry name" value="Ig_2"/>
    <property type="match status" value="2"/>
</dbReference>
<reference evidence="13 14" key="1">
    <citation type="journal article" date="2019" name="Philos. Trans. R. Soc. Lond., B, Biol. Sci.">
        <title>Ant behaviour and brain gene expression of defending hosts depend on the ecological success of the intruding social parasite.</title>
        <authorList>
            <person name="Kaur R."/>
            <person name="Stoldt M."/>
            <person name="Jongepier E."/>
            <person name="Feldmeyer B."/>
            <person name="Menzel F."/>
            <person name="Bornberg-Bauer E."/>
            <person name="Foitzik S."/>
        </authorList>
    </citation>
    <scope>NUCLEOTIDE SEQUENCE [LARGE SCALE GENOMIC DNA]</scope>
    <source>
        <tissue evidence="13">Whole body</tissue>
    </source>
</reference>
<dbReference type="SUPFAM" id="SSF48726">
    <property type="entry name" value="Immunoglobulin"/>
    <property type="match status" value="9"/>
</dbReference>
<dbReference type="GO" id="GO:0005886">
    <property type="term" value="C:plasma membrane"/>
    <property type="evidence" value="ECO:0007669"/>
    <property type="project" value="TreeGrafter"/>
</dbReference>
<comment type="subcellular location">
    <subcellularLocation>
        <location evidence="1">Membrane</location>
        <topology evidence="1">Single-pass membrane protein</topology>
    </subcellularLocation>
</comment>
<keyword evidence="2 10" id="KW-0812">Transmembrane</keyword>
<keyword evidence="8" id="KW-0393">Immunoglobulin domain</keyword>
<dbReference type="GO" id="GO:0007411">
    <property type="term" value="P:axon guidance"/>
    <property type="evidence" value="ECO:0007669"/>
    <property type="project" value="TreeGrafter"/>
</dbReference>
<dbReference type="InterPro" id="IPR013098">
    <property type="entry name" value="Ig_I-set"/>
</dbReference>
<dbReference type="PANTHER" id="PTHR10075:SF92">
    <property type="entry name" value="PROTEIN TURTLE"/>
    <property type="match status" value="1"/>
</dbReference>
<feature type="compositionally biased region" description="Low complexity" evidence="9">
    <location>
        <begin position="1086"/>
        <end position="1102"/>
    </location>
</feature>
<dbReference type="FunFam" id="2.60.40.10:FF:000733">
    <property type="entry name" value="Turtle, isoform F"/>
    <property type="match status" value="1"/>
</dbReference>
<sequence>MGLCQQDAVHITAILGESVVFNCHVEFPGEHPVPYVLQWEKKVGDTGQETPIYIWYESYPTHSGEGYEGRVSRVSENSPYGQASLNLTNIRESDQGWYKCKVVFLNRSPNSHKNGTWFHLDVHAPPRFSITPDDMIYVNLGDAIILNCQAEGTPTPEILWYKDANPVEPNGRDVGIFNDGTELRLSTIKNEDIGDYTCIARNGEGQISHTARSRRRKNRGGERQIRGYTRSTDALRPFLFVTAFFIFLLRDIIENRWRRYSALRFLSLPDGESDAPHAVVSSGISLTARQPISASRLRNKNRGAVIMVPPTNQTKLEGEKVQFSCEAKALPGNVTVRWFREGAPVTEVSALDTRVSIKMDGSLVINPVSADDSGQYLCEVTNGIGDPQTASAYLNVEYPAKVTFTPTVQYLPFRLAGVVQCYIKANPPLQYVTWTKDKRLLEPYQTKDIVIMNNGSLLFTRVNENHQGRYTCTPYNAQGTQGSSGPMEVLVRNPPVFTLEPEPVYTKKVGETVEMHCDAQEADGTQRPTIQWHRRDGGPIQRSRAKTVGGNLTIESLRRADFGFYQCVAFNEVATISSSTQLIVEGTQPHAPYNVSGTATQFAVTLIWLPGYSGGPDYKQDYTIWYRESGTSEWKTIPVTPSGSTTVTINNLTPSTLYEFQVIGKNALGEGMLSKVITVRTLDILDYNSLVLPTDSTGNPAFPPIIRPKGPKPGTPRNLTVTEISNGFLITWQPPVEKAHLIQYYTIKTYYFQVFANSATNYGASDQVKFPVPARVKHKAITAGVVGGILFFLVAIILSICAVKICNKRKRRKQEKELLSAYNMVACRVTDARNGAGQGPQGTVPLKKPRKSRVPGLSLLKEILSPDTPDSCRCRPLGKISRAADGRFVVADSVLSSANNSILDVSSSDDGGFLPKQRLKSSWRRPLVGTSQLSLRSDGSGVSIGPLPASCHHGIVNPLARIPPANVCTITSPRFLASSPSGAQVPWTPLYFSDLSSVKQPSSGERSFPTPPGYLQLRSVHQRYSQELPSLKAIHAESRRFVPVQPLATSSPPQPAGRPRARLPPRHARHARSAPELAASPDLETSPESRSSSSGFGSKNTSQQNQSSRSGSTVAEWRPPPYRPPPPPLVGRWLELQDQVKIGHTHIQNAVDAGSVDGHYEFDPVSCTPTPTSASTPTREERPPMHQIHTIHVPHIHQVHTVHQQAPRYSRENIEARVQAMKAEFHQFRQRQARRRQSAHLESASCSYSLMLDEDKEPNYLTAGVGEYAVFNCDLDFPHETPIPYLLQWNRDSRSVFTWHDGQVTVEPTYKGRIHLLDDAGHRGYGQGSINLTNIRESDQGWYECKVIFPNRTPNSRNNGTWFHLAIDGDTLLAIPPVNKTAMEGETVSFDCVAKGEGTIVNWFREGVPIPEIQDLKRRASTGADGTLVIKSAAMGDLGEYTCVVTGETGDQQSASAFLNVQYKAKVIYAQREVYLPYGKPALLDCHFRANPPLTNLRWEKDGFLFDPYNVQGVFYRRNGSLYFSKVDETHSGSYSCTPYNELGTEGPSPSITVIVQRPPMFTDGSPLSPERTIIIGGNLTIERIQEHDRGVYQCAASNEAATVVADTELMVLNVPPRAPYNLSANSSNNAVTLTWIPGYVRPKMEYSVWYRPTDTSEWRTMKILSRKITEATVNNLNAGREYEFMVLSQDKHGDGMFSKALRIFTQPTSVDENSASEYRSPQEIEIMGPPRNVRVQATVEGYLVTWEPPFMGKNQVRLYTVRWYRGPSEHLYGRAETTDTYYLVKTLEEESFYTFEVAAMSLTDDVATSERVGLEVPAYRRNRAISMGIVAGIGFLAAALAAVWWARKRFCQPSAEK</sequence>
<feature type="domain" description="Ig-like" evidence="11">
    <location>
        <begin position="303"/>
        <end position="391"/>
    </location>
</feature>
<gene>
    <name evidence="13" type="ORF">DBV15_06341</name>
</gene>
<feature type="domain" description="Ig-like" evidence="11">
    <location>
        <begin position="399"/>
        <end position="490"/>
    </location>
</feature>
<evidence type="ECO:0000256" key="9">
    <source>
        <dbReference type="SAM" id="MobiDB-lite"/>
    </source>
</evidence>
<dbReference type="CDD" id="cd00096">
    <property type="entry name" value="Ig"/>
    <property type="match status" value="2"/>
</dbReference>
<accession>A0A4V3SCF6</accession>
<evidence type="ECO:0000256" key="8">
    <source>
        <dbReference type="ARBA" id="ARBA00023319"/>
    </source>
</evidence>
<dbReference type="InterPro" id="IPR036116">
    <property type="entry name" value="FN3_sf"/>
</dbReference>
<keyword evidence="3" id="KW-0677">Repeat</keyword>
<name>A0A4V3SCF6_9HYME</name>
<evidence type="ECO:0000259" key="11">
    <source>
        <dbReference type="PROSITE" id="PS50835"/>
    </source>
</evidence>
<dbReference type="InterPro" id="IPR013783">
    <property type="entry name" value="Ig-like_fold"/>
</dbReference>
<evidence type="ECO:0000256" key="2">
    <source>
        <dbReference type="ARBA" id="ARBA00022692"/>
    </source>
</evidence>
<dbReference type="SUPFAM" id="SSF49265">
    <property type="entry name" value="Fibronectin type III"/>
    <property type="match status" value="3"/>
</dbReference>
<dbReference type="GO" id="GO:0030424">
    <property type="term" value="C:axon"/>
    <property type="evidence" value="ECO:0007669"/>
    <property type="project" value="TreeGrafter"/>
</dbReference>
<feature type="compositionally biased region" description="Pro residues" evidence="9">
    <location>
        <begin position="1118"/>
        <end position="1129"/>
    </location>
</feature>
<feature type="region of interest" description="Disordered" evidence="9">
    <location>
        <begin position="1045"/>
        <end position="1131"/>
    </location>
</feature>
<dbReference type="SMART" id="SM00409">
    <property type="entry name" value="IG"/>
    <property type="match status" value="8"/>
</dbReference>
<dbReference type="InterPro" id="IPR007110">
    <property type="entry name" value="Ig-like_dom"/>
</dbReference>
<dbReference type="STRING" id="300112.A0A4V3SCF6"/>
<protein>
    <submittedName>
        <fullName evidence="13">Protein turtle</fullName>
    </submittedName>
</protein>
<dbReference type="PROSITE" id="PS50835">
    <property type="entry name" value="IG_LIKE"/>
    <property type="match status" value="8"/>
</dbReference>
<evidence type="ECO:0000256" key="10">
    <source>
        <dbReference type="SAM" id="Phobius"/>
    </source>
</evidence>
<proteinExistence type="predicted"/>
<dbReference type="FunFam" id="2.60.40.10:FF:001149">
    <property type="entry name" value="Turtle, isoform H"/>
    <property type="match status" value="1"/>
</dbReference>
<keyword evidence="7" id="KW-1015">Disulfide bond</keyword>
<keyword evidence="6 10" id="KW-0472">Membrane</keyword>
<comment type="caution">
    <text evidence="13">The sequence shown here is derived from an EMBL/GenBank/DDBJ whole genome shotgun (WGS) entry which is preliminary data.</text>
</comment>
<dbReference type="InterPro" id="IPR013106">
    <property type="entry name" value="Ig_V-set"/>
</dbReference>
<evidence type="ECO:0000259" key="12">
    <source>
        <dbReference type="PROSITE" id="PS50853"/>
    </source>
</evidence>
<feature type="domain" description="Ig-like" evidence="11">
    <location>
        <begin position="495"/>
        <end position="583"/>
    </location>
</feature>
<feature type="compositionally biased region" description="Polar residues" evidence="9">
    <location>
        <begin position="1103"/>
        <end position="1113"/>
    </location>
</feature>
<feature type="domain" description="Ig-like" evidence="11">
    <location>
        <begin position="126"/>
        <end position="214"/>
    </location>
</feature>
<dbReference type="GO" id="GO:0098632">
    <property type="term" value="F:cell-cell adhesion mediator activity"/>
    <property type="evidence" value="ECO:0007669"/>
    <property type="project" value="TreeGrafter"/>
</dbReference>
<dbReference type="EMBL" id="QBLH01000326">
    <property type="protein sequence ID" value="TGZ56584.1"/>
    <property type="molecule type" value="Genomic_DNA"/>
</dbReference>
<dbReference type="PANTHER" id="PTHR10075">
    <property type="entry name" value="BASIGIN RELATED"/>
    <property type="match status" value="1"/>
</dbReference>
<dbReference type="PROSITE" id="PS50853">
    <property type="entry name" value="FN3"/>
    <property type="match status" value="3"/>
</dbReference>
<dbReference type="Proteomes" id="UP000310200">
    <property type="component" value="Unassembled WGS sequence"/>
</dbReference>
<evidence type="ECO:0000256" key="7">
    <source>
        <dbReference type="ARBA" id="ARBA00023157"/>
    </source>
</evidence>
<keyword evidence="4" id="KW-0524">Neurogenesis</keyword>
<dbReference type="SMART" id="SM00406">
    <property type="entry name" value="IGv"/>
    <property type="match status" value="3"/>
</dbReference>
<feature type="transmembrane region" description="Helical" evidence="10">
    <location>
        <begin position="1825"/>
        <end position="1847"/>
    </location>
</feature>
<evidence type="ECO:0000256" key="4">
    <source>
        <dbReference type="ARBA" id="ARBA00022902"/>
    </source>
</evidence>
<evidence type="ECO:0000256" key="1">
    <source>
        <dbReference type="ARBA" id="ARBA00004167"/>
    </source>
</evidence>
<evidence type="ECO:0000256" key="3">
    <source>
        <dbReference type="ARBA" id="ARBA00022737"/>
    </source>
</evidence>
<dbReference type="GO" id="GO:0045467">
    <property type="term" value="P:R7 cell development"/>
    <property type="evidence" value="ECO:0007669"/>
    <property type="project" value="UniProtKB-ARBA"/>
</dbReference>
<dbReference type="CDD" id="cd00063">
    <property type="entry name" value="FN3"/>
    <property type="match status" value="4"/>
</dbReference>
<evidence type="ECO:0000313" key="13">
    <source>
        <dbReference type="EMBL" id="TGZ56584.1"/>
    </source>
</evidence>
<dbReference type="Pfam" id="PF07686">
    <property type="entry name" value="V-set"/>
    <property type="match status" value="2"/>
</dbReference>
<feature type="domain" description="Ig-like" evidence="11">
    <location>
        <begin position="1266"/>
        <end position="1347"/>
    </location>
</feature>
<evidence type="ECO:0000256" key="5">
    <source>
        <dbReference type="ARBA" id="ARBA00022989"/>
    </source>
</evidence>
<evidence type="ECO:0000256" key="6">
    <source>
        <dbReference type="ARBA" id="ARBA00023136"/>
    </source>
</evidence>
<dbReference type="Pfam" id="PF00041">
    <property type="entry name" value="fn3"/>
    <property type="match status" value="3"/>
</dbReference>